<sequence length="306" mass="33297">MADGVLLTGRARDIVYASRPFLRLWNIPDGALSTLLEEDVFHLMAGQLVDPGTIRNEAERLYGSAEHSDDEILLKDGRVFARRSAPLEEKGDGFARIWIFSDITDAIQAQIDLLTGLPNRRAYSIRYPALVSAPSDGRVTALAIMDIDNFKAYNDAYGHAAGDVVLQRVGRVIASHLRDPAASAFRIGGEEFVIACKARNEAGAIAFFEKLRKSIAAKAIPHMRNDPEGVVTASFGLAMFHEPRDPGLLFETVDQALYHSKSRGRNSVTIAELSRVPIVTPVEAEPFSTLASLASAAGLVNQTLPK</sequence>
<proteinExistence type="predicted"/>
<dbReference type="SMART" id="SM00267">
    <property type="entry name" value="GGDEF"/>
    <property type="match status" value="1"/>
</dbReference>
<protein>
    <recommendedName>
        <fullName evidence="1">diguanylate cyclase</fullName>
        <ecNumber evidence="1">2.7.7.65</ecNumber>
    </recommendedName>
</protein>
<feature type="domain" description="GGDEF" evidence="3">
    <location>
        <begin position="138"/>
        <end position="273"/>
    </location>
</feature>
<comment type="catalytic activity">
    <reaction evidence="2">
        <text>2 GTP = 3',3'-c-di-GMP + 2 diphosphate</text>
        <dbReference type="Rhea" id="RHEA:24898"/>
        <dbReference type="ChEBI" id="CHEBI:33019"/>
        <dbReference type="ChEBI" id="CHEBI:37565"/>
        <dbReference type="ChEBI" id="CHEBI:58805"/>
        <dbReference type="EC" id="2.7.7.65"/>
    </reaction>
</comment>
<dbReference type="PANTHER" id="PTHR45138:SF9">
    <property type="entry name" value="DIGUANYLATE CYCLASE DGCM-RELATED"/>
    <property type="match status" value="1"/>
</dbReference>
<dbReference type="CDD" id="cd01949">
    <property type="entry name" value="GGDEF"/>
    <property type="match status" value="1"/>
</dbReference>
<comment type="caution">
    <text evidence="4">The sequence shown here is derived from an EMBL/GenBank/DDBJ whole genome shotgun (WGS) entry which is preliminary data.</text>
</comment>
<evidence type="ECO:0000256" key="2">
    <source>
        <dbReference type="ARBA" id="ARBA00034247"/>
    </source>
</evidence>
<accession>A0A7V8B0K8</accession>
<dbReference type="GO" id="GO:0052621">
    <property type="term" value="F:diguanylate cyclase activity"/>
    <property type="evidence" value="ECO:0007669"/>
    <property type="project" value="UniProtKB-EC"/>
</dbReference>
<organism evidence="4 5">
    <name type="scientific">Brucella tritici</name>
    <dbReference type="NCBI Taxonomy" id="94626"/>
    <lineage>
        <taxon>Bacteria</taxon>
        <taxon>Pseudomonadati</taxon>
        <taxon>Pseudomonadota</taxon>
        <taxon>Alphaproteobacteria</taxon>
        <taxon>Hyphomicrobiales</taxon>
        <taxon>Brucellaceae</taxon>
        <taxon>Brucella/Ochrobactrum group</taxon>
        <taxon>Brucella</taxon>
    </lineage>
</organism>
<evidence type="ECO:0000259" key="3">
    <source>
        <dbReference type="PROSITE" id="PS50887"/>
    </source>
</evidence>
<dbReference type="PANTHER" id="PTHR45138">
    <property type="entry name" value="REGULATORY COMPONENTS OF SENSORY TRANSDUCTION SYSTEM"/>
    <property type="match status" value="1"/>
</dbReference>
<dbReference type="InterPro" id="IPR043128">
    <property type="entry name" value="Rev_trsase/Diguanyl_cyclase"/>
</dbReference>
<dbReference type="InterPro" id="IPR000160">
    <property type="entry name" value="GGDEF_dom"/>
</dbReference>
<dbReference type="EMBL" id="WBVY01000009">
    <property type="protein sequence ID" value="KAB2654891.1"/>
    <property type="molecule type" value="Genomic_DNA"/>
</dbReference>
<dbReference type="InterPro" id="IPR050469">
    <property type="entry name" value="Diguanylate_Cyclase"/>
</dbReference>
<dbReference type="InterPro" id="IPR029787">
    <property type="entry name" value="Nucleotide_cyclase"/>
</dbReference>
<evidence type="ECO:0000313" key="5">
    <source>
        <dbReference type="Proteomes" id="UP000460650"/>
    </source>
</evidence>
<name>A0A7V8B0K8_9HYPH</name>
<dbReference type="Gene3D" id="3.30.450.20">
    <property type="entry name" value="PAS domain"/>
    <property type="match status" value="1"/>
</dbReference>
<evidence type="ECO:0000256" key="1">
    <source>
        <dbReference type="ARBA" id="ARBA00012528"/>
    </source>
</evidence>
<dbReference type="NCBIfam" id="TIGR00254">
    <property type="entry name" value="GGDEF"/>
    <property type="match status" value="1"/>
</dbReference>
<dbReference type="Pfam" id="PF00990">
    <property type="entry name" value="GGDEF"/>
    <property type="match status" value="1"/>
</dbReference>
<dbReference type="Proteomes" id="UP000460650">
    <property type="component" value="Unassembled WGS sequence"/>
</dbReference>
<dbReference type="SUPFAM" id="SSF55073">
    <property type="entry name" value="Nucleotide cyclase"/>
    <property type="match status" value="1"/>
</dbReference>
<dbReference type="EC" id="2.7.7.65" evidence="1"/>
<dbReference type="RefSeq" id="WP_151648848.1">
    <property type="nucleotide sequence ID" value="NZ_WBVY01000009.1"/>
</dbReference>
<dbReference type="AlphaFoldDB" id="A0A7V8B0K8"/>
<reference evidence="4 5" key="1">
    <citation type="submission" date="2019-09" db="EMBL/GenBank/DDBJ databases">
        <title>Taxonomic organization of the family Brucellaceae based on a phylogenomic approach.</title>
        <authorList>
            <person name="Leclercq S."/>
            <person name="Cloeckaert A."/>
            <person name="Zygmunt M.S."/>
        </authorList>
    </citation>
    <scope>NUCLEOTIDE SEQUENCE [LARGE SCALE GENOMIC DNA]</scope>
    <source>
        <strain evidence="4 5">TA93</strain>
    </source>
</reference>
<dbReference type="Gene3D" id="3.30.70.270">
    <property type="match status" value="1"/>
</dbReference>
<dbReference type="PROSITE" id="PS50887">
    <property type="entry name" value="GGDEF"/>
    <property type="match status" value="1"/>
</dbReference>
<evidence type="ECO:0000313" key="4">
    <source>
        <dbReference type="EMBL" id="KAB2654891.1"/>
    </source>
</evidence>
<gene>
    <name evidence="4" type="ORF">F9K94_22795</name>
</gene>